<dbReference type="EMBL" id="GG675184">
    <property type="protein sequence ID" value="EER13432.1"/>
    <property type="molecule type" value="Genomic_DNA"/>
</dbReference>
<dbReference type="Proteomes" id="UP000007800">
    <property type="component" value="Unassembled WGS sequence"/>
</dbReference>
<dbReference type="InParanoid" id="C5KQ14"/>
<dbReference type="GeneID" id="9041941"/>
<accession>C5KQ14</accession>
<name>C5KQ14_PERM5</name>
<gene>
    <name evidence="1" type="ORF">Pmar_PMAR010534</name>
</gene>
<dbReference type="RefSeq" id="XP_002781637.1">
    <property type="nucleotide sequence ID" value="XM_002781591.1"/>
</dbReference>
<keyword evidence="2" id="KW-1185">Reference proteome</keyword>
<feature type="non-terminal residue" evidence="1">
    <location>
        <position position="1"/>
    </location>
</feature>
<sequence length="107" mass="12219">YCVKLLDFEKYQFRERQKQNKSVLDKFHATAKIEACSNGDWLTGEVVDVLGPTTNRVRVKCRLEDGSIEEIPLGMVVLKSGENDDWDDSEWYGAEESWYDAPAGAQK</sequence>
<protein>
    <submittedName>
        <fullName evidence="1">Uncharacterized protein</fullName>
    </submittedName>
</protein>
<evidence type="ECO:0000313" key="2">
    <source>
        <dbReference type="Proteomes" id="UP000007800"/>
    </source>
</evidence>
<organism evidence="2">
    <name type="scientific">Perkinsus marinus (strain ATCC 50983 / TXsc)</name>
    <dbReference type="NCBI Taxonomy" id="423536"/>
    <lineage>
        <taxon>Eukaryota</taxon>
        <taxon>Sar</taxon>
        <taxon>Alveolata</taxon>
        <taxon>Perkinsozoa</taxon>
        <taxon>Perkinsea</taxon>
        <taxon>Perkinsida</taxon>
        <taxon>Perkinsidae</taxon>
        <taxon>Perkinsus</taxon>
    </lineage>
</organism>
<proteinExistence type="predicted"/>
<dbReference type="AlphaFoldDB" id="C5KQ14"/>
<reference evidence="1 2" key="1">
    <citation type="submission" date="2008-07" db="EMBL/GenBank/DDBJ databases">
        <authorList>
            <person name="El-Sayed N."/>
            <person name="Caler E."/>
            <person name="Inman J."/>
            <person name="Amedeo P."/>
            <person name="Hass B."/>
            <person name="Wortman J."/>
        </authorList>
    </citation>
    <scope>NUCLEOTIDE SEQUENCE [LARGE SCALE GENOMIC DNA]</scope>
    <source>
        <strain evidence="2">ATCC 50983 / TXsc</strain>
    </source>
</reference>
<evidence type="ECO:0000313" key="1">
    <source>
        <dbReference type="EMBL" id="EER13432.1"/>
    </source>
</evidence>